<evidence type="ECO:0000313" key="2">
    <source>
        <dbReference type="Proteomes" id="UP001280121"/>
    </source>
</evidence>
<sequence length="100" mass="11502">MHFTMTNFRLANNGFPKENQRRWCRVIFKAPKFTALIETTIRKIVKLLQQRGYCLVLSTSEGISWKPITILEIPDSPKDADYSLSTYSNPHECLPPSTIS</sequence>
<comment type="caution">
    <text evidence="1">The sequence shown here is derived from an EMBL/GenBank/DDBJ whole genome shotgun (WGS) entry which is preliminary data.</text>
</comment>
<evidence type="ECO:0000313" key="1">
    <source>
        <dbReference type="EMBL" id="KAK2641232.1"/>
    </source>
</evidence>
<name>A0AAD9TSK6_9ROSI</name>
<reference evidence="1" key="1">
    <citation type="journal article" date="2023" name="Plant J.">
        <title>Genome sequences and population genomics provide insights into the demographic history, inbreeding, and mutation load of two 'living fossil' tree species of Dipteronia.</title>
        <authorList>
            <person name="Feng Y."/>
            <person name="Comes H.P."/>
            <person name="Chen J."/>
            <person name="Zhu S."/>
            <person name="Lu R."/>
            <person name="Zhang X."/>
            <person name="Li P."/>
            <person name="Qiu J."/>
            <person name="Olsen K.M."/>
            <person name="Qiu Y."/>
        </authorList>
    </citation>
    <scope>NUCLEOTIDE SEQUENCE</scope>
    <source>
        <strain evidence="1">KIB01</strain>
    </source>
</reference>
<dbReference type="EMBL" id="JANJYI010000007">
    <property type="protein sequence ID" value="KAK2641232.1"/>
    <property type="molecule type" value="Genomic_DNA"/>
</dbReference>
<accession>A0AAD9TSK6</accession>
<dbReference type="AlphaFoldDB" id="A0AAD9TSK6"/>
<organism evidence="1 2">
    <name type="scientific">Dipteronia dyeriana</name>
    <dbReference type="NCBI Taxonomy" id="168575"/>
    <lineage>
        <taxon>Eukaryota</taxon>
        <taxon>Viridiplantae</taxon>
        <taxon>Streptophyta</taxon>
        <taxon>Embryophyta</taxon>
        <taxon>Tracheophyta</taxon>
        <taxon>Spermatophyta</taxon>
        <taxon>Magnoliopsida</taxon>
        <taxon>eudicotyledons</taxon>
        <taxon>Gunneridae</taxon>
        <taxon>Pentapetalae</taxon>
        <taxon>rosids</taxon>
        <taxon>malvids</taxon>
        <taxon>Sapindales</taxon>
        <taxon>Sapindaceae</taxon>
        <taxon>Hippocastanoideae</taxon>
        <taxon>Acereae</taxon>
        <taxon>Dipteronia</taxon>
    </lineage>
</organism>
<proteinExistence type="predicted"/>
<gene>
    <name evidence="1" type="ORF">Ddye_022995</name>
</gene>
<protein>
    <submittedName>
        <fullName evidence="1">Uncharacterized protein</fullName>
    </submittedName>
</protein>
<keyword evidence="2" id="KW-1185">Reference proteome</keyword>
<dbReference type="Proteomes" id="UP001280121">
    <property type="component" value="Unassembled WGS sequence"/>
</dbReference>